<dbReference type="Proteomes" id="UP000823941">
    <property type="component" value="Chromosome 3"/>
</dbReference>
<dbReference type="PANTHER" id="PTHR21505">
    <property type="entry name" value="MADF DOMAIN-CONTAINING PROTEIN-RELATED"/>
    <property type="match status" value="1"/>
</dbReference>
<evidence type="ECO:0000313" key="2">
    <source>
        <dbReference type="EMBL" id="KAG7312481.1"/>
    </source>
</evidence>
<accession>A0ABQ7R5D8</accession>
<proteinExistence type="predicted"/>
<dbReference type="PANTHER" id="PTHR21505:SF12">
    <property type="entry name" value="MADF DOMAIN-CONTAINING PROTEIN-RELATED"/>
    <property type="match status" value="1"/>
</dbReference>
<evidence type="ECO:0000313" key="3">
    <source>
        <dbReference type="Proteomes" id="UP000823941"/>
    </source>
</evidence>
<dbReference type="EMBL" id="JAHIBW010000003">
    <property type="protein sequence ID" value="KAG7312481.1"/>
    <property type="molecule type" value="Genomic_DNA"/>
</dbReference>
<dbReference type="Pfam" id="PF10545">
    <property type="entry name" value="MADF_DNA_bdg"/>
    <property type="match status" value="1"/>
</dbReference>
<reference evidence="2 3" key="1">
    <citation type="submission" date="2021-06" db="EMBL/GenBank/DDBJ databases">
        <title>A haploid diamondback moth (Plutella xylostella L.) genome assembly resolves 31 chromosomes and identifies a diamide resistance mutation.</title>
        <authorList>
            <person name="Ward C.M."/>
            <person name="Perry K.D."/>
            <person name="Baker G."/>
            <person name="Powis K."/>
            <person name="Heckel D.G."/>
            <person name="Baxter S.W."/>
        </authorList>
    </citation>
    <scope>NUCLEOTIDE SEQUENCE [LARGE SCALE GENOMIC DNA]</scope>
    <source>
        <strain evidence="2 3">LV</strain>
        <tissue evidence="2">Single pupa</tissue>
    </source>
</reference>
<dbReference type="InterPro" id="IPR006578">
    <property type="entry name" value="MADF-dom"/>
</dbReference>
<organism evidence="2 3">
    <name type="scientific">Plutella xylostella</name>
    <name type="common">Diamondback moth</name>
    <name type="synonym">Plutella maculipennis</name>
    <dbReference type="NCBI Taxonomy" id="51655"/>
    <lineage>
        <taxon>Eukaryota</taxon>
        <taxon>Metazoa</taxon>
        <taxon>Ecdysozoa</taxon>
        <taxon>Arthropoda</taxon>
        <taxon>Hexapoda</taxon>
        <taxon>Insecta</taxon>
        <taxon>Pterygota</taxon>
        <taxon>Neoptera</taxon>
        <taxon>Endopterygota</taxon>
        <taxon>Lepidoptera</taxon>
        <taxon>Glossata</taxon>
        <taxon>Ditrysia</taxon>
        <taxon>Yponomeutoidea</taxon>
        <taxon>Plutellidae</taxon>
        <taxon>Plutella</taxon>
    </lineage>
</organism>
<evidence type="ECO:0000259" key="1">
    <source>
        <dbReference type="PROSITE" id="PS51029"/>
    </source>
</evidence>
<comment type="caution">
    <text evidence="2">The sequence shown here is derived from an EMBL/GenBank/DDBJ whole genome shotgun (WGS) entry which is preliminary data.</text>
</comment>
<gene>
    <name evidence="2" type="ORF">JYU34_001992</name>
</gene>
<dbReference type="PROSITE" id="PS51029">
    <property type="entry name" value="MADF"/>
    <property type="match status" value="1"/>
</dbReference>
<protein>
    <recommendedName>
        <fullName evidence="1">MADF domain-containing protein</fullName>
    </recommendedName>
</protein>
<keyword evidence="3" id="KW-1185">Reference proteome</keyword>
<sequence>MRWNEDVTMKFVKAYLKHQHLWDTRHPLHKHKFRRNKSLQSVLDEFRFLTGINIDTKEAKLKIKSLRSTYKQEINKILNRSMPEAPYTPSIKWFDEWHRCFKNLPTSRLRSSEIESTQEEWLEDSNDEAQYEIEGTYLSADESQFNTFAVKSEFEADTIQNDTDDDDNKEEQEYQFTNIRMRYSSPALVYPESTVKHRGSRTAVQDDEFEIYGKYIASQLRKMDVQKALRLQLEIQSLVSEARIADMTEN</sequence>
<name>A0ABQ7R5D8_PLUXY</name>
<feature type="domain" description="MADF" evidence="1">
    <location>
        <begin position="10"/>
        <end position="99"/>
    </location>
</feature>